<proteinExistence type="predicted"/>
<dbReference type="Proteomes" id="UP000643165">
    <property type="component" value="Unassembled WGS sequence"/>
</dbReference>
<gene>
    <name evidence="1" type="ORF">Vlu01_02710</name>
</gene>
<comment type="caution">
    <text evidence="1">The sequence shown here is derived from an EMBL/GenBank/DDBJ whole genome shotgun (WGS) entry which is preliminary data.</text>
</comment>
<reference evidence="1 2" key="1">
    <citation type="submission" date="2021-01" db="EMBL/GenBank/DDBJ databases">
        <title>Whole genome shotgun sequence of Verrucosispora lutea NBRC 106530.</title>
        <authorList>
            <person name="Komaki H."/>
            <person name="Tamura T."/>
        </authorList>
    </citation>
    <scope>NUCLEOTIDE SEQUENCE [LARGE SCALE GENOMIC DNA]</scope>
    <source>
        <strain evidence="1 2">NBRC 106530</strain>
    </source>
</reference>
<name>A0ABQ4INZ8_9ACTN</name>
<organism evidence="1 2">
    <name type="scientific">Micromonospora lutea</name>
    <dbReference type="NCBI Taxonomy" id="419825"/>
    <lineage>
        <taxon>Bacteria</taxon>
        <taxon>Bacillati</taxon>
        <taxon>Actinomycetota</taxon>
        <taxon>Actinomycetes</taxon>
        <taxon>Micromonosporales</taxon>
        <taxon>Micromonosporaceae</taxon>
        <taxon>Micromonospora</taxon>
    </lineage>
</organism>
<evidence type="ECO:0000313" key="1">
    <source>
        <dbReference type="EMBL" id="GIJ19647.1"/>
    </source>
</evidence>
<dbReference type="InterPro" id="IPR014942">
    <property type="entry name" value="AbiEii"/>
</dbReference>
<evidence type="ECO:0000313" key="2">
    <source>
        <dbReference type="Proteomes" id="UP000643165"/>
    </source>
</evidence>
<evidence type="ECO:0008006" key="3">
    <source>
        <dbReference type="Google" id="ProtNLM"/>
    </source>
</evidence>
<protein>
    <recommendedName>
        <fullName evidence="3">Nucleotidyl transferase AbiEii/AbiGii toxin family protein</fullName>
    </recommendedName>
</protein>
<accession>A0ABQ4INZ8</accession>
<dbReference type="EMBL" id="BOPB01000001">
    <property type="protein sequence ID" value="GIJ19647.1"/>
    <property type="molecule type" value="Genomic_DNA"/>
</dbReference>
<keyword evidence="2" id="KW-1185">Reference proteome</keyword>
<dbReference type="Pfam" id="PF08843">
    <property type="entry name" value="AbiEii"/>
    <property type="match status" value="1"/>
</dbReference>
<sequence>MLRVGFAAGDDLGLVLAGGYALGAYELVERPSRDIDFATSTPLPLPVVAARLVDAYVAAGFGAHVVEATPRMARLMVTATEEACEVDLLKEAIGPPTMLSLGPVLAFDDAVGLKMRALHERAAHRDYIDIHAANNRLAWRDLERLGARHTAGFSLEELADRLGAIGELDDETFGAYGLTDPMVVELRGWALDWEADIRSRLANGESGPAALVVDEWDAYLDRL</sequence>